<feature type="region of interest" description="Disordered" evidence="1">
    <location>
        <begin position="142"/>
        <end position="233"/>
    </location>
</feature>
<evidence type="ECO:0000313" key="3">
    <source>
        <dbReference type="Proteomes" id="UP000176631"/>
    </source>
</evidence>
<feature type="compositionally biased region" description="Polar residues" evidence="1">
    <location>
        <begin position="21"/>
        <end position="32"/>
    </location>
</feature>
<reference evidence="2 3" key="1">
    <citation type="journal article" date="2016" name="Nat. Commun.">
        <title>Thousands of microbial genomes shed light on interconnected biogeochemical processes in an aquifer system.</title>
        <authorList>
            <person name="Anantharaman K."/>
            <person name="Brown C.T."/>
            <person name="Hug L.A."/>
            <person name="Sharon I."/>
            <person name="Castelle C.J."/>
            <person name="Probst A.J."/>
            <person name="Thomas B.C."/>
            <person name="Singh A."/>
            <person name="Wilkins M.J."/>
            <person name="Karaoz U."/>
            <person name="Brodie E.L."/>
            <person name="Williams K.H."/>
            <person name="Hubbard S.S."/>
            <person name="Banfield J.F."/>
        </authorList>
    </citation>
    <scope>NUCLEOTIDE SEQUENCE [LARGE SCALE GENOMIC DNA]</scope>
</reference>
<feature type="compositionally biased region" description="Low complexity" evidence="1">
    <location>
        <begin position="195"/>
        <end position="210"/>
    </location>
</feature>
<feature type="compositionally biased region" description="Low complexity" evidence="1">
    <location>
        <begin position="161"/>
        <end position="177"/>
    </location>
</feature>
<name>A0A1G1W653_9BACT</name>
<evidence type="ECO:0000313" key="2">
    <source>
        <dbReference type="EMBL" id="OGY23139.1"/>
    </source>
</evidence>
<accession>A0A1G1W653</accession>
<comment type="caution">
    <text evidence="2">The sequence shown here is derived from an EMBL/GenBank/DDBJ whole genome shotgun (WGS) entry which is preliminary data.</text>
</comment>
<dbReference type="Proteomes" id="UP000176631">
    <property type="component" value="Unassembled WGS sequence"/>
</dbReference>
<protein>
    <submittedName>
        <fullName evidence="2">Uncharacterized protein</fullName>
    </submittedName>
</protein>
<feature type="region of interest" description="Disordered" evidence="1">
    <location>
        <begin position="436"/>
        <end position="461"/>
    </location>
</feature>
<dbReference type="STRING" id="1802593.A2172_02045"/>
<evidence type="ECO:0000256" key="1">
    <source>
        <dbReference type="SAM" id="MobiDB-lite"/>
    </source>
</evidence>
<sequence>MDGIPAPESDNPHIPMPESGDSGTNDSTTQDPNGGPAPREALERLKANGIGSEAELPPEIRPAGEEEPPLQPIRVSQIDLSSIENLAKGSVPTGVSQRLARILKNDLGITPAEYRDKLARGDVRGALEPLVEAYNQGRFVAEEPGQAVTPPVEEPTPAGGTPAAVETETETPAAAEPTPEPIPAEQTPPPKAAEEPAPQQPTEAEAPAATRAGDFLGSAERRGLERLKYTPEAIDELSLAQAREILRKKTPAAGEIGKPSSETLTSEEGKPPRRAKDKKEAPPPEAEKAPGEKTFEQRVQNRLNSLKPSDEIRTLSGKTYTFEERTTLTALKPGGKREEGFIFRGPRGERLVCSSREAKNLIRPSVKIDEQYKNLTTLKVGRDTLKLEKREPEKVGNVWMERFYFVDQRGQKRNFLGDIVRRTLGQNLNDQIRAERAAAKRTETATKPADEEEKGPKSRLRERLESAGALVKKGAETNAVTEALYNYVNRFADKFRWKDKEKSWYVAGIVTGAGTNVALSAFVPFLSFGPGRFVRSATYSGVLLGVSYGINRFRNHAVGKVLEGFGVKDAAEKNLYVKRFDEVFRELRKAHGTETYQAKMLNLSNELFAKYGMAASSVNAERDIGRISAEAMLRRIESLNTKYQKLNSNLRSFSAGLTVGTLSSTGVLGHKEIISGIQHTGSWVTSLGSGLKDKLGFGGDHEIATPTGIPGSTTPPHGIEAIATPTPTPIPGHEILGAPETPGVPGAPPPEAAVPNLPDVLSNPDLTHNIAIHQGDTVGQLLVNNGHEVTWGTGDADLFGTHALANYDLLREMHDNVAGVGIATEHFPTQDELVNLINLADGGDAAAMHELTETLHWIPANGEFKVLSDTGIEAIKKRYNLG</sequence>
<dbReference type="AlphaFoldDB" id="A0A1G1W653"/>
<gene>
    <name evidence="2" type="ORF">A2172_02045</name>
</gene>
<feature type="region of interest" description="Disordered" evidence="1">
    <location>
        <begin position="248"/>
        <end position="297"/>
    </location>
</feature>
<feature type="region of interest" description="Disordered" evidence="1">
    <location>
        <begin position="1"/>
        <end position="72"/>
    </location>
</feature>
<proteinExistence type="predicted"/>
<dbReference type="EMBL" id="MHCP01000028">
    <property type="protein sequence ID" value="OGY23139.1"/>
    <property type="molecule type" value="Genomic_DNA"/>
</dbReference>
<feature type="compositionally biased region" description="Pro residues" evidence="1">
    <location>
        <begin position="178"/>
        <end position="191"/>
    </location>
</feature>
<organism evidence="2 3">
    <name type="scientific">Candidatus Woykebacteria bacterium RBG_13_40_15</name>
    <dbReference type="NCBI Taxonomy" id="1802593"/>
    <lineage>
        <taxon>Bacteria</taxon>
        <taxon>Candidatus Woykeibacteriota</taxon>
    </lineage>
</organism>
<feature type="compositionally biased region" description="Basic and acidic residues" evidence="1">
    <location>
        <begin position="219"/>
        <end position="229"/>
    </location>
</feature>
<feature type="compositionally biased region" description="Basic and acidic residues" evidence="1">
    <location>
        <begin position="277"/>
        <end position="296"/>
    </location>
</feature>